<organism evidence="10 11">
    <name type="scientific">Coniosporium apollinis</name>
    <dbReference type="NCBI Taxonomy" id="61459"/>
    <lineage>
        <taxon>Eukaryota</taxon>
        <taxon>Fungi</taxon>
        <taxon>Dikarya</taxon>
        <taxon>Ascomycota</taxon>
        <taxon>Pezizomycotina</taxon>
        <taxon>Dothideomycetes</taxon>
        <taxon>Dothideomycetes incertae sedis</taxon>
        <taxon>Coniosporium</taxon>
    </lineage>
</organism>
<evidence type="ECO:0000256" key="1">
    <source>
        <dbReference type="ARBA" id="ARBA00004167"/>
    </source>
</evidence>
<feature type="domain" description="VASt" evidence="9">
    <location>
        <begin position="894"/>
        <end position="1066"/>
    </location>
</feature>
<evidence type="ECO:0000256" key="6">
    <source>
        <dbReference type="SAM" id="Coils"/>
    </source>
</evidence>
<dbReference type="SMART" id="SM00568">
    <property type="entry name" value="GRAM"/>
    <property type="match status" value="1"/>
</dbReference>
<gene>
    <name evidence="10" type="ORF">H2201_002808</name>
</gene>
<feature type="compositionally biased region" description="Gly residues" evidence="7">
    <location>
        <begin position="256"/>
        <end position="267"/>
    </location>
</feature>
<feature type="compositionally biased region" description="Low complexity" evidence="7">
    <location>
        <begin position="1094"/>
        <end position="1116"/>
    </location>
</feature>
<feature type="coiled-coil region" evidence="6">
    <location>
        <begin position="1242"/>
        <end position="1269"/>
    </location>
</feature>
<feature type="region of interest" description="Disordered" evidence="7">
    <location>
        <begin position="443"/>
        <end position="491"/>
    </location>
</feature>
<feature type="region of interest" description="Disordered" evidence="7">
    <location>
        <begin position="184"/>
        <end position="418"/>
    </location>
</feature>
<evidence type="ECO:0000313" key="11">
    <source>
        <dbReference type="Proteomes" id="UP001172684"/>
    </source>
</evidence>
<evidence type="ECO:0000256" key="7">
    <source>
        <dbReference type="SAM" id="MobiDB-lite"/>
    </source>
</evidence>
<feature type="region of interest" description="Disordered" evidence="7">
    <location>
        <begin position="1078"/>
        <end position="1116"/>
    </location>
</feature>
<sequence>MSPPTEPLQAASEGRSPRLSAVFKGRRKKDKPGNESTTSLASTGSAPEEGSGFKATLDDALNKLKDKTLKDKTRSSHDYGRRGSIDSANSRRPSISLRAKLGIKKRRDQGAEEDPADRGVDEDGNSLNLAPSDIRSTSDDSLILSKSVASSLLTEDSDVESPTISPHQSHVGYLTLSSPLIASQTVDSTASSVPTDVSLDNNSTLAPRDAKTLEAPSPQDSDQSPIGKLKEAFVPRRGSTASKLSEDTESTASAAGDGGGALGGLFSGVGKKNGTRSRRGSQPSLNPSPLGQAVEDTSSATKTPATPQPINTRIPATPPNLHTPPLTLVTPPTPIDARPSTPTSAASGKKPSISDLPSHRPSLSNPNVTTTPFSLMAAHRRARSANNPPSKLSSGITGTLTPTVEEAKTPGGSLTNPGSSGGGFFASVFSAAQNAANQFTNTIANNANSPAQRSRSGTGPEKNEVENTDSAGGEEVIPGPDSSASGEGSSIKRKPLAVETLGSGDLSLSHLGITDDPSPMSSRVDLTDNAVKTATMRSDEASAQAEDNAASQAVSAAYAADKSDTATDRPLSLVSDAATPPRGSDADGSTIKRSGSIRSRISTSRKRRHRGSSIATGNTLTSAINASNLTLAHPGANGHRLPTGFAVANTKRNRDFHQLFRSVPEDDYLVEDYSAALQRDILLQGRLYVSEGHICFSSNILGWVTNVVMSFDEVVSVEKKSTAVIFPNAIAIQTLHTKNVFASFIARDSTYDLIISIWKISHPNLKSSLNGVTLDNDGTGDKTEKAESVGTAGEGSEDGSDDEDVYDEDDQDEDEDMGSFADAASIAGSDVGEAIVKSVSRKTSTAAVGAPVSGGTAKVVDNVEAVVTGAAASADFPGPQTHAPTECGDEASHCDKPLTDVTIPAPLGKIYSLMFGPASGAFMRKWLVEDQKSTDLQMEDDKKGLGEEKKSFTFSYVKPLNAPIGPKATKCIVSETLEQFDLEKAVTVMCSTTTPDVPSGNVFVTKTRYCLMWGPNNSTRLIMNFTVEWSGKSWIKGPIEKGAADGQTVYAAALVAALKAAVSTKAAAVANSAIKANPNASGARKGGKGRRRNPNGNTVPATTTTAPTSAQAKSSSWGPLEPLHAILGPVGDIIGPLFSAPVVIAVLSLLVAWLWFRGPGHAGAGGSLGLPGLATPQRIAAYEEMWRGEEALLWDWLEERAGLDAGVVAGMRQDAGGGAQKAKRLAEARGMRKKLVDERMSQREMEEAIRVTEERLEALKEAVASREDKKGAKLKRAGTV</sequence>
<feature type="compositionally biased region" description="Low complexity" evidence="7">
    <location>
        <begin position="588"/>
        <end position="602"/>
    </location>
</feature>
<feature type="compositionally biased region" description="Polar residues" evidence="7">
    <location>
        <begin position="361"/>
        <end position="373"/>
    </location>
</feature>
<evidence type="ECO:0000259" key="9">
    <source>
        <dbReference type="PROSITE" id="PS51778"/>
    </source>
</evidence>
<feature type="region of interest" description="Disordered" evidence="7">
    <location>
        <begin position="151"/>
        <end position="170"/>
    </location>
</feature>
<dbReference type="PROSITE" id="PS51778">
    <property type="entry name" value="VAST"/>
    <property type="match status" value="1"/>
</dbReference>
<dbReference type="InterPro" id="IPR031968">
    <property type="entry name" value="VASt"/>
</dbReference>
<dbReference type="InterPro" id="IPR004182">
    <property type="entry name" value="GRAM"/>
</dbReference>
<keyword evidence="6" id="KW-0175">Coiled coil</keyword>
<feature type="region of interest" description="Disordered" evidence="7">
    <location>
        <begin position="1"/>
        <end position="140"/>
    </location>
</feature>
<dbReference type="InterPro" id="IPR011993">
    <property type="entry name" value="PH-like_dom_sf"/>
</dbReference>
<dbReference type="Pfam" id="PF02893">
    <property type="entry name" value="GRAM"/>
    <property type="match status" value="1"/>
</dbReference>
<proteinExistence type="inferred from homology"/>
<evidence type="ECO:0000313" key="10">
    <source>
        <dbReference type="EMBL" id="KAJ9666975.1"/>
    </source>
</evidence>
<feature type="compositionally biased region" description="Polar residues" evidence="7">
    <location>
        <begin position="151"/>
        <end position="168"/>
    </location>
</feature>
<feature type="compositionally biased region" description="Polar residues" evidence="7">
    <location>
        <begin position="34"/>
        <end position="45"/>
    </location>
</feature>
<feature type="transmembrane region" description="Helical" evidence="8">
    <location>
        <begin position="1133"/>
        <end position="1156"/>
    </location>
</feature>
<dbReference type="PANTHER" id="PTHR23319">
    <property type="entry name" value="GRAM DOMAIN CONTAINING 1B, ISOFORM E"/>
    <property type="match status" value="1"/>
</dbReference>
<feature type="compositionally biased region" description="Polar residues" evidence="7">
    <location>
        <begin position="384"/>
        <end position="402"/>
    </location>
</feature>
<dbReference type="CDD" id="cd13220">
    <property type="entry name" value="PH-GRAM_GRAMDC"/>
    <property type="match status" value="1"/>
</dbReference>
<feature type="region of interest" description="Disordered" evidence="7">
    <location>
        <begin position="770"/>
        <end position="816"/>
    </location>
</feature>
<keyword evidence="3 8" id="KW-0812">Transmembrane</keyword>
<feature type="compositionally biased region" description="Acidic residues" evidence="7">
    <location>
        <begin position="795"/>
        <end position="816"/>
    </location>
</feature>
<comment type="subcellular location">
    <subcellularLocation>
        <location evidence="1">Membrane</location>
        <topology evidence="1">Single-pass membrane protein</topology>
    </subcellularLocation>
</comment>
<dbReference type="Pfam" id="PF16016">
    <property type="entry name" value="VASt"/>
    <property type="match status" value="1"/>
</dbReference>
<accession>A0ABQ9NX70</accession>
<keyword evidence="4 8" id="KW-1133">Transmembrane helix</keyword>
<evidence type="ECO:0000256" key="4">
    <source>
        <dbReference type="ARBA" id="ARBA00022989"/>
    </source>
</evidence>
<evidence type="ECO:0000256" key="2">
    <source>
        <dbReference type="ARBA" id="ARBA00006582"/>
    </source>
</evidence>
<feature type="compositionally biased region" description="Polar residues" evidence="7">
    <location>
        <begin position="184"/>
        <end position="205"/>
    </location>
</feature>
<dbReference type="Proteomes" id="UP001172684">
    <property type="component" value="Unassembled WGS sequence"/>
</dbReference>
<dbReference type="Gene3D" id="2.30.29.30">
    <property type="entry name" value="Pleckstrin-homology domain (PH domain)/Phosphotyrosine-binding domain (PTB)"/>
    <property type="match status" value="1"/>
</dbReference>
<feature type="compositionally biased region" description="Polar residues" evidence="7">
    <location>
        <begin position="280"/>
        <end position="311"/>
    </location>
</feature>
<feature type="compositionally biased region" description="Basic and acidic residues" evidence="7">
    <location>
        <begin position="56"/>
        <end position="84"/>
    </location>
</feature>
<feature type="region of interest" description="Disordered" evidence="7">
    <location>
        <begin position="561"/>
        <end position="613"/>
    </location>
</feature>
<keyword evidence="5 8" id="KW-0472">Membrane</keyword>
<dbReference type="EMBL" id="JAPDRL010000015">
    <property type="protein sequence ID" value="KAJ9666975.1"/>
    <property type="molecule type" value="Genomic_DNA"/>
</dbReference>
<comment type="caution">
    <text evidence="10">The sequence shown here is derived from an EMBL/GenBank/DDBJ whole genome shotgun (WGS) entry which is preliminary data.</text>
</comment>
<evidence type="ECO:0000256" key="8">
    <source>
        <dbReference type="SAM" id="Phobius"/>
    </source>
</evidence>
<name>A0ABQ9NX70_9PEZI</name>
<dbReference type="PANTHER" id="PTHR23319:SF4">
    <property type="entry name" value="GRAM DOMAIN CONTAINING 1B, ISOFORM E"/>
    <property type="match status" value="1"/>
</dbReference>
<evidence type="ECO:0000256" key="5">
    <source>
        <dbReference type="ARBA" id="ARBA00023136"/>
    </source>
</evidence>
<reference evidence="10" key="1">
    <citation type="submission" date="2022-10" db="EMBL/GenBank/DDBJ databases">
        <title>Culturing micro-colonial fungi from biological soil crusts in the Mojave desert and describing Neophaeococcomyces mojavensis, and introducing the new genera and species Taxawa tesnikishii.</title>
        <authorList>
            <person name="Kurbessoian T."/>
            <person name="Stajich J.E."/>
        </authorList>
    </citation>
    <scope>NUCLEOTIDE SEQUENCE</scope>
    <source>
        <strain evidence="10">TK_1</strain>
    </source>
</reference>
<protein>
    <recommendedName>
        <fullName evidence="9">VASt domain-containing protein</fullName>
    </recommendedName>
</protein>
<dbReference type="InterPro" id="IPR051482">
    <property type="entry name" value="Cholesterol_transport"/>
</dbReference>
<keyword evidence="11" id="KW-1185">Reference proteome</keyword>
<evidence type="ECO:0000256" key="3">
    <source>
        <dbReference type="ARBA" id="ARBA00022692"/>
    </source>
</evidence>
<comment type="similarity">
    <text evidence="2">Belongs to the YSP2 family.</text>
</comment>